<proteinExistence type="predicted"/>
<protein>
    <submittedName>
        <fullName evidence="1">Uncharacterized protein</fullName>
    </submittedName>
</protein>
<reference evidence="1" key="1">
    <citation type="submission" date="2023-02" db="EMBL/GenBank/DDBJ databases">
        <title>Genome of toxic invasive species Heracleum sosnowskyi carries increased number of genes despite the absence of recent whole-genome duplications.</title>
        <authorList>
            <person name="Schelkunov M."/>
            <person name="Shtratnikova V."/>
            <person name="Makarenko M."/>
            <person name="Klepikova A."/>
            <person name="Omelchenko D."/>
            <person name="Novikova G."/>
            <person name="Obukhova E."/>
            <person name="Bogdanov V."/>
            <person name="Penin A."/>
            <person name="Logacheva M."/>
        </authorList>
    </citation>
    <scope>NUCLEOTIDE SEQUENCE</scope>
    <source>
        <strain evidence="1">Hsosn_3</strain>
        <tissue evidence="1">Leaf</tissue>
    </source>
</reference>
<reference evidence="1" key="2">
    <citation type="submission" date="2023-05" db="EMBL/GenBank/DDBJ databases">
        <authorList>
            <person name="Schelkunov M.I."/>
        </authorList>
    </citation>
    <scope>NUCLEOTIDE SEQUENCE</scope>
    <source>
        <strain evidence="1">Hsosn_3</strain>
        <tissue evidence="1">Leaf</tissue>
    </source>
</reference>
<dbReference type="AlphaFoldDB" id="A0AAD8HFH5"/>
<organism evidence="1 2">
    <name type="scientific">Heracleum sosnowskyi</name>
    <dbReference type="NCBI Taxonomy" id="360622"/>
    <lineage>
        <taxon>Eukaryota</taxon>
        <taxon>Viridiplantae</taxon>
        <taxon>Streptophyta</taxon>
        <taxon>Embryophyta</taxon>
        <taxon>Tracheophyta</taxon>
        <taxon>Spermatophyta</taxon>
        <taxon>Magnoliopsida</taxon>
        <taxon>eudicotyledons</taxon>
        <taxon>Gunneridae</taxon>
        <taxon>Pentapetalae</taxon>
        <taxon>asterids</taxon>
        <taxon>campanulids</taxon>
        <taxon>Apiales</taxon>
        <taxon>Apiaceae</taxon>
        <taxon>Apioideae</taxon>
        <taxon>apioid superclade</taxon>
        <taxon>Tordylieae</taxon>
        <taxon>Tordyliinae</taxon>
        <taxon>Heracleum</taxon>
    </lineage>
</organism>
<comment type="caution">
    <text evidence="1">The sequence shown here is derived from an EMBL/GenBank/DDBJ whole genome shotgun (WGS) entry which is preliminary data.</text>
</comment>
<accession>A0AAD8HFH5</accession>
<name>A0AAD8HFH5_9APIA</name>
<evidence type="ECO:0000313" key="2">
    <source>
        <dbReference type="Proteomes" id="UP001237642"/>
    </source>
</evidence>
<dbReference type="EMBL" id="JAUIZM010000009">
    <property type="protein sequence ID" value="KAK1366141.1"/>
    <property type="molecule type" value="Genomic_DNA"/>
</dbReference>
<gene>
    <name evidence="1" type="ORF">POM88_041702</name>
</gene>
<dbReference type="Proteomes" id="UP001237642">
    <property type="component" value="Unassembled WGS sequence"/>
</dbReference>
<keyword evidence="2" id="KW-1185">Reference proteome</keyword>
<evidence type="ECO:0000313" key="1">
    <source>
        <dbReference type="EMBL" id="KAK1366141.1"/>
    </source>
</evidence>
<sequence>MAKYVELIDKYDDVYDVYGKPDELELFTEVSAVPLRSAVLVMCTRLFFVSLPVSYLFVFEYLLSSNLLNRHSNCAGSRTQCPHIVKQETSKIRKKIRRKIHLCVSCPLSRYRGAPCIVEVYQPWFLNLSPIFRIQITRCDLLLKNCFVSEGDVLGSWAGRKRFFCTQLPR</sequence>